<evidence type="ECO:0000313" key="2">
    <source>
        <dbReference type="EnsemblPlants" id="TuG1812G0700003286.01.T01"/>
    </source>
</evidence>
<dbReference type="Gramene" id="TuG1812G0700003286.01.T01">
    <property type="protein sequence ID" value="TuG1812G0700003286.01.T01"/>
    <property type="gene ID" value="TuG1812G0700003286.01"/>
</dbReference>
<keyword evidence="1" id="KW-1133">Transmembrane helix</keyword>
<accession>A0A8R7V785</accession>
<keyword evidence="3" id="KW-1185">Reference proteome</keyword>
<dbReference type="AlphaFoldDB" id="A0A8R7V785"/>
<name>A0A8R7V785_TRIUA</name>
<sequence>MVNEYEQKVAICNIPKPSPFVIASFLPSLYCLSMHSMKDFIAEFSPTNEKTVLICEIVCAHIVLYLFYNRGYFRDQSYPCRRHANHHFRICCSNHEEHRNYQECHHTHLPATHKGNKDSN</sequence>
<feature type="transmembrane region" description="Helical" evidence="1">
    <location>
        <begin position="51"/>
        <end position="68"/>
    </location>
</feature>
<evidence type="ECO:0000313" key="3">
    <source>
        <dbReference type="Proteomes" id="UP000015106"/>
    </source>
</evidence>
<reference evidence="3" key="1">
    <citation type="journal article" date="2013" name="Nature">
        <title>Draft genome of the wheat A-genome progenitor Triticum urartu.</title>
        <authorList>
            <person name="Ling H.Q."/>
            <person name="Zhao S."/>
            <person name="Liu D."/>
            <person name="Wang J."/>
            <person name="Sun H."/>
            <person name="Zhang C."/>
            <person name="Fan H."/>
            <person name="Li D."/>
            <person name="Dong L."/>
            <person name="Tao Y."/>
            <person name="Gao C."/>
            <person name="Wu H."/>
            <person name="Li Y."/>
            <person name="Cui Y."/>
            <person name="Guo X."/>
            <person name="Zheng S."/>
            <person name="Wang B."/>
            <person name="Yu K."/>
            <person name="Liang Q."/>
            <person name="Yang W."/>
            <person name="Lou X."/>
            <person name="Chen J."/>
            <person name="Feng M."/>
            <person name="Jian J."/>
            <person name="Zhang X."/>
            <person name="Luo G."/>
            <person name="Jiang Y."/>
            <person name="Liu J."/>
            <person name="Wang Z."/>
            <person name="Sha Y."/>
            <person name="Zhang B."/>
            <person name="Wu H."/>
            <person name="Tang D."/>
            <person name="Shen Q."/>
            <person name="Xue P."/>
            <person name="Zou S."/>
            <person name="Wang X."/>
            <person name="Liu X."/>
            <person name="Wang F."/>
            <person name="Yang Y."/>
            <person name="An X."/>
            <person name="Dong Z."/>
            <person name="Zhang K."/>
            <person name="Zhang X."/>
            <person name="Luo M.C."/>
            <person name="Dvorak J."/>
            <person name="Tong Y."/>
            <person name="Wang J."/>
            <person name="Yang H."/>
            <person name="Li Z."/>
            <person name="Wang D."/>
            <person name="Zhang A."/>
            <person name="Wang J."/>
        </authorList>
    </citation>
    <scope>NUCLEOTIDE SEQUENCE</scope>
    <source>
        <strain evidence="3">cv. G1812</strain>
    </source>
</reference>
<protein>
    <submittedName>
        <fullName evidence="2">Uncharacterized protein</fullName>
    </submittedName>
</protein>
<dbReference type="Proteomes" id="UP000015106">
    <property type="component" value="Chromosome 7"/>
</dbReference>
<reference evidence="2" key="3">
    <citation type="submission" date="2022-06" db="UniProtKB">
        <authorList>
            <consortium name="EnsemblPlants"/>
        </authorList>
    </citation>
    <scope>IDENTIFICATION</scope>
</reference>
<keyword evidence="1" id="KW-0812">Transmembrane</keyword>
<organism evidence="2 3">
    <name type="scientific">Triticum urartu</name>
    <name type="common">Red wild einkorn</name>
    <name type="synonym">Crithodium urartu</name>
    <dbReference type="NCBI Taxonomy" id="4572"/>
    <lineage>
        <taxon>Eukaryota</taxon>
        <taxon>Viridiplantae</taxon>
        <taxon>Streptophyta</taxon>
        <taxon>Embryophyta</taxon>
        <taxon>Tracheophyta</taxon>
        <taxon>Spermatophyta</taxon>
        <taxon>Magnoliopsida</taxon>
        <taxon>Liliopsida</taxon>
        <taxon>Poales</taxon>
        <taxon>Poaceae</taxon>
        <taxon>BOP clade</taxon>
        <taxon>Pooideae</taxon>
        <taxon>Triticodae</taxon>
        <taxon>Triticeae</taxon>
        <taxon>Triticinae</taxon>
        <taxon>Triticum</taxon>
    </lineage>
</organism>
<dbReference type="EnsemblPlants" id="TuG1812G0700003286.01.T01">
    <property type="protein sequence ID" value="TuG1812G0700003286.01.T01"/>
    <property type="gene ID" value="TuG1812G0700003286.01"/>
</dbReference>
<keyword evidence="1" id="KW-0472">Membrane</keyword>
<proteinExistence type="predicted"/>
<reference evidence="2" key="2">
    <citation type="submission" date="2018-03" db="EMBL/GenBank/DDBJ databases">
        <title>The Triticum urartu genome reveals the dynamic nature of wheat genome evolution.</title>
        <authorList>
            <person name="Ling H."/>
            <person name="Ma B."/>
            <person name="Shi X."/>
            <person name="Liu H."/>
            <person name="Dong L."/>
            <person name="Sun H."/>
            <person name="Cao Y."/>
            <person name="Gao Q."/>
            <person name="Zheng S."/>
            <person name="Li Y."/>
            <person name="Yu Y."/>
            <person name="Du H."/>
            <person name="Qi M."/>
            <person name="Li Y."/>
            <person name="Yu H."/>
            <person name="Cui Y."/>
            <person name="Wang N."/>
            <person name="Chen C."/>
            <person name="Wu H."/>
            <person name="Zhao Y."/>
            <person name="Zhang J."/>
            <person name="Li Y."/>
            <person name="Zhou W."/>
            <person name="Zhang B."/>
            <person name="Hu W."/>
            <person name="Eijk M."/>
            <person name="Tang J."/>
            <person name="Witsenboer H."/>
            <person name="Zhao S."/>
            <person name="Li Z."/>
            <person name="Zhang A."/>
            <person name="Wang D."/>
            <person name="Liang C."/>
        </authorList>
    </citation>
    <scope>NUCLEOTIDE SEQUENCE [LARGE SCALE GENOMIC DNA]</scope>
    <source>
        <strain evidence="2">cv. G1812</strain>
    </source>
</reference>
<evidence type="ECO:0000256" key="1">
    <source>
        <dbReference type="SAM" id="Phobius"/>
    </source>
</evidence>